<sequence>MCLNEFCKSPFESPQWRRGPLGPGTLCNACGTRYARMEAKKKGDKRGAKLRPQDLVEWAAFQEQLQWPLEKTMLQKKKMAVRLTRGQLHSYTSDSQHSLLGTLSGHTKASSSSFALQEKLQGALVTPTPHLFCDFTC</sequence>
<dbReference type="SMART" id="SM00401">
    <property type="entry name" value="ZnF_GATA"/>
    <property type="match status" value="1"/>
</dbReference>
<dbReference type="EMBL" id="CP126209">
    <property type="protein sequence ID" value="WIA10793.1"/>
    <property type="molecule type" value="Genomic_DNA"/>
</dbReference>
<gene>
    <name evidence="2" type="ORF">OEZ85_010961</name>
</gene>
<keyword evidence="3" id="KW-1185">Reference proteome</keyword>
<evidence type="ECO:0000313" key="2">
    <source>
        <dbReference type="EMBL" id="WIA10793.1"/>
    </source>
</evidence>
<reference evidence="2 3" key="1">
    <citation type="submission" date="2023-05" db="EMBL/GenBank/DDBJ databases">
        <title>A 100% complete, gapless, phased diploid assembly of the Scenedesmus obliquus UTEX 3031 genome.</title>
        <authorList>
            <person name="Biondi T.C."/>
            <person name="Hanschen E.R."/>
            <person name="Kwon T."/>
            <person name="Eng W."/>
            <person name="Kruse C.P.S."/>
            <person name="Koehler S.I."/>
            <person name="Kunde Y."/>
            <person name="Gleasner C.D."/>
            <person name="You Mak K.T."/>
            <person name="Polle J."/>
            <person name="Hovde B.T."/>
            <person name="Starkenburg S.R."/>
        </authorList>
    </citation>
    <scope>NUCLEOTIDE SEQUENCE [LARGE SCALE GENOMIC DNA]</scope>
    <source>
        <strain evidence="2 3">DOE0152z</strain>
    </source>
</reference>
<feature type="domain" description="GATA-type" evidence="1">
    <location>
        <begin position="1"/>
        <end position="52"/>
    </location>
</feature>
<evidence type="ECO:0000259" key="1">
    <source>
        <dbReference type="SMART" id="SM00401"/>
    </source>
</evidence>
<evidence type="ECO:0000313" key="3">
    <source>
        <dbReference type="Proteomes" id="UP001244341"/>
    </source>
</evidence>
<organism evidence="2 3">
    <name type="scientific">Tetradesmus obliquus</name>
    <name type="common">Green alga</name>
    <name type="synonym">Acutodesmus obliquus</name>
    <dbReference type="NCBI Taxonomy" id="3088"/>
    <lineage>
        <taxon>Eukaryota</taxon>
        <taxon>Viridiplantae</taxon>
        <taxon>Chlorophyta</taxon>
        <taxon>core chlorophytes</taxon>
        <taxon>Chlorophyceae</taxon>
        <taxon>CS clade</taxon>
        <taxon>Sphaeropleales</taxon>
        <taxon>Scenedesmaceae</taxon>
        <taxon>Tetradesmus</taxon>
    </lineage>
</organism>
<name>A0ABY8TQY1_TETOB</name>
<accession>A0ABY8TQY1</accession>
<dbReference type="Pfam" id="PF00320">
    <property type="entry name" value="GATA"/>
    <property type="match status" value="1"/>
</dbReference>
<proteinExistence type="predicted"/>
<dbReference type="InterPro" id="IPR013088">
    <property type="entry name" value="Znf_NHR/GATA"/>
</dbReference>
<dbReference type="CDD" id="cd00202">
    <property type="entry name" value="ZnF_GATA"/>
    <property type="match status" value="1"/>
</dbReference>
<dbReference type="Proteomes" id="UP001244341">
    <property type="component" value="Chromosome 2b"/>
</dbReference>
<dbReference type="SUPFAM" id="SSF57716">
    <property type="entry name" value="Glucocorticoid receptor-like (DNA-binding domain)"/>
    <property type="match status" value="1"/>
</dbReference>
<dbReference type="InterPro" id="IPR000679">
    <property type="entry name" value="Znf_GATA"/>
</dbReference>
<dbReference type="Gene3D" id="3.30.50.10">
    <property type="entry name" value="Erythroid Transcription Factor GATA-1, subunit A"/>
    <property type="match status" value="1"/>
</dbReference>
<protein>
    <recommendedName>
        <fullName evidence="1">GATA-type domain-containing protein</fullName>
    </recommendedName>
</protein>